<dbReference type="Proteomes" id="UP000183050">
    <property type="component" value="Chromosome"/>
</dbReference>
<gene>
    <name evidence="1" type="ORF">BMW22_08670</name>
</gene>
<dbReference type="AlphaFoldDB" id="A0A1L3Z7S2"/>
<dbReference type="EMBL" id="CP018228">
    <property type="protein sequence ID" value="API51685.1"/>
    <property type="molecule type" value="Genomic_DNA"/>
</dbReference>
<sequence>MSAVRRQFGISSAPSAGIVKAQNVSKYGLGDAAKCTKIWKRAAERAVHLFSFHDANAASSSRMPWSHLDRRSYR</sequence>
<accession>A0A1L3Z7S2</accession>
<evidence type="ECO:0000313" key="1">
    <source>
        <dbReference type="EMBL" id="API51685.1"/>
    </source>
</evidence>
<organism evidence="1 2">
    <name type="scientific">Rhizobium leguminosarum</name>
    <dbReference type="NCBI Taxonomy" id="384"/>
    <lineage>
        <taxon>Bacteria</taxon>
        <taxon>Pseudomonadati</taxon>
        <taxon>Pseudomonadota</taxon>
        <taxon>Alphaproteobacteria</taxon>
        <taxon>Hyphomicrobiales</taxon>
        <taxon>Rhizobiaceae</taxon>
        <taxon>Rhizobium/Agrobacterium group</taxon>
        <taxon>Rhizobium</taxon>
    </lineage>
</organism>
<protein>
    <submittedName>
        <fullName evidence="1">Uncharacterized protein</fullName>
    </submittedName>
</protein>
<proteinExistence type="predicted"/>
<reference evidence="1 2" key="1">
    <citation type="submission" date="2016-11" db="EMBL/GenBank/DDBJ databases">
        <title>Rhizobium leguminosarum bv. viciae strain Vaf12 isolated from Vavilovia formosa root nodules from Russia, Dagestan.</title>
        <authorList>
            <person name="Kimeklis A."/>
        </authorList>
    </citation>
    <scope>NUCLEOTIDE SEQUENCE [LARGE SCALE GENOMIC DNA]</scope>
    <source>
        <strain evidence="1 2">Vaf-108</strain>
    </source>
</reference>
<name>A0A1L3Z7S2_RHILE</name>
<evidence type="ECO:0000313" key="2">
    <source>
        <dbReference type="Proteomes" id="UP000183050"/>
    </source>
</evidence>